<dbReference type="Proteomes" id="UP001153714">
    <property type="component" value="Chromosome 10"/>
</dbReference>
<dbReference type="AlphaFoldDB" id="A0A9N9QU14"/>
<gene>
    <name evidence="1" type="ORF">DIATSA_LOCUS1490</name>
</gene>
<protein>
    <submittedName>
        <fullName evidence="1">Uncharacterized protein</fullName>
    </submittedName>
</protein>
<name>A0A9N9QU14_9NEOP</name>
<evidence type="ECO:0000313" key="2">
    <source>
        <dbReference type="Proteomes" id="UP001153714"/>
    </source>
</evidence>
<reference evidence="1" key="2">
    <citation type="submission" date="2022-10" db="EMBL/GenBank/DDBJ databases">
        <authorList>
            <consortium name="ENA_rothamsted_submissions"/>
            <consortium name="culmorum"/>
            <person name="King R."/>
        </authorList>
    </citation>
    <scope>NUCLEOTIDE SEQUENCE</scope>
</reference>
<organism evidence="1 2">
    <name type="scientific">Diatraea saccharalis</name>
    <name type="common">sugarcane borer</name>
    <dbReference type="NCBI Taxonomy" id="40085"/>
    <lineage>
        <taxon>Eukaryota</taxon>
        <taxon>Metazoa</taxon>
        <taxon>Ecdysozoa</taxon>
        <taxon>Arthropoda</taxon>
        <taxon>Hexapoda</taxon>
        <taxon>Insecta</taxon>
        <taxon>Pterygota</taxon>
        <taxon>Neoptera</taxon>
        <taxon>Endopterygota</taxon>
        <taxon>Lepidoptera</taxon>
        <taxon>Glossata</taxon>
        <taxon>Ditrysia</taxon>
        <taxon>Pyraloidea</taxon>
        <taxon>Crambidae</taxon>
        <taxon>Crambinae</taxon>
        <taxon>Diatraea</taxon>
    </lineage>
</organism>
<proteinExistence type="predicted"/>
<sequence>MFQFGVCVVKVWLQWAEGKPRALRGASAAPVWAALAQAMTELAPQQDVSHVPAHAVETAPLPEDEELHGFLPIEHALEQLRFSNHAAWDTYGGQLPSPPTGEYQSVSFTIITPYNSYELT</sequence>
<accession>A0A9N9QU14</accession>
<evidence type="ECO:0000313" key="1">
    <source>
        <dbReference type="EMBL" id="CAG9783306.1"/>
    </source>
</evidence>
<keyword evidence="2" id="KW-1185">Reference proteome</keyword>
<reference evidence="1" key="1">
    <citation type="submission" date="2021-12" db="EMBL/GenBank/DDBJ databases">
        <authorList>
            <person name="King R."/>
        </authorList>
    </citation>
    <scope>NUCLEOTIDE SEQUENCE</scope>
</reference>
<dbReference type="EMBL" id="OU893341">
    <property type="protein sequence ID" value="CAG9783306.1"/>
    <property type="molecule type" value="Genomic_DNA"/>
</dbReference>
<dbReference type="OrthoDB" id="69928at2759"/>